<keyword evidence="8" id="KW-0282">Flagellum</keyword>
<dbReference type="Pfam" id="PF00460">
    <property type="entry name" value="Flg_bb_rod"/>
    <property type="match status" value="1"/>
</dbReference>
<sequence>MLDGMRAIQAAMNTDLVHLEVVNNNIANLHTPGFRRQLVEALPPKGPLLADMPHVRAGLRAVSTTVAAPLQQTGNPFHLALSGEGYFVIHTENGTFYSRRGDVMRDGNGQLASLAGGFIEGESGAITLADDPFKVDGRGYIIGANGRENRLRLVRFKHPEALQAVGNGLLSSEEIPESASPEVIQGVLERANVQSVDEMLSLMRLSRHFEASQRVLRTLTSLQSNAINQLGSNNV</sequence>
<evidence type="ECO:0000259" key="7">
    <source>
        <dbReference type="Pfam" id="PF22692"/>
    </source>
</evidence>
<dbReference type="InterPro" id="IPR020013">
    <property type="entry name" value="Flagellar_FlgE/F/G"/>
</dbReference>
<dbReference type="GO" id="GO:0009425">
    <property type="term" value="C:bacterial-type flagellum basal body"/>
    <property type="evidence" value="ECO:0007669"/>
    <property type="project" value="UniProtKB-SubCell"/>
</dbReference>
<dbReference type="RefSeq" id="WP_028385996.1">
    <property type="nucleotide sequence ID" value="NZ_CAAAHN010000011.1"/>
</dbReference>
<evidence type="ECO:0000256" key="1">
    <source>
        <dbReference type="ARBA" id="ARBA00004117"/>
    </source>
</evidence>
<evidence type="ECO:0000313" key="9">
    <source>
        <dbReference type="Proteomes" id="UP000054785"/>
    </source>
</evidence>
<evidence type="ECO:0000259" key="6">
    <source>
        <dbReference type="Pfam" id="PF06429"/>
    </source>
</evidence>
<dbReference type="InterPro" id="IPR053967">
    <property type="entry name" value="LlgE_F_G-like_D1"/>
</dbReference>
<dbReference type="AlphaFoldDB" id="A0A0W0TU07"/>
<comment type="similarity">
    <text evidence="2 4">Belongs to the flagella basal body rod proteins family.</text>
</comment>
<dbReference type="NCBIfam" id="TIGR03506">
    <property type="entry name" value="FlgEFG_subfam"/>
    <property type="match status" value="1"/>
</dbReference>
<dbReference type="STRING" id="45065.Lgee_1280"/>
<evidence type="ECO:0000313" key="8">
    <source>
        <dbReference type="EMBL" id="KTC99014.1"/>
    </source>
</evidence>
<dbReference type="PANTHER" id="PTHR30435">
    <property type="entry name" value="FLAGELLAR PROTEIN"/>
    <property type="match status" value="1"/>
</dbReference>
<feature type="domain" description="Flagellar basal body rod protein N-terminal" evidence="5">
    <location>
        <begin position="9"/>
        <end position="35"/>
    </location>
</feature>
<comment type="caution">
    <text evidence="8">The sequence shown here is derived from an EMBL/GenBank/DDBJ whole genome shotgun (WGS) entry which is preliminary data.</text>
</comment>
<name>A0A0W0TU07_9GAMM</name>
<dbReference type="InterPro" id="IPR037925">
    <property type="entry name" value="FlgE/F/G-like"/>
</dbReference>
<dbReference type="Pfam" id="PF22692">
    <property type="entry name" value="LlgE_F_G_D1"/>
    <property type="match status" value="1"/>
</dbReference>
<evidence type="ECO:0000256" key="4">
    <source>
        <dbReference type="RuleBase" id="RU362116"/>
    </source>
</evidence>
<dbReference type="PATRIC" id="fig|45065.4.peg.1380"/>
<proteinExistence type="inferred from homology"/>
<feature type="domain" description="Flagellar basal-body/hook protein C-terminal" evidence="6">
    <location>
        <begin position="185"/>
        <end position="228"/>
    </location>
</feature>
<dbReference type="Proteomes" id="UP000054785">
    <property type="component" value="Unassembled WGS sequence"/>
</dbReference>
<keyword evidence="8" id="KW-0966">Cell projection</keyword>
<feature type="domain" description="Flagellar hook protein FlgE/F/G-like D1" evidence="7">
    <location>
        <begin position="80"/>
        <end position="136"/>
    </location>
</feature>
<evidence type="ECO:0000256" key="3">
    <source>
        <dbReference type="ARBA" id="ARBA00023143"/>
    </source>
</evidence>
<dbReference type="PANTHER" id="PTHR30435:SF19">
    <property type="entry name" value="FLAGELLAR BASAL-BODY ROD PROTEIN FLGG"/>
    <property type="match status" value="1"/>
</dbReference>
<comment type="subcellular location">
    <subcellularLocation>
        <location evidence="1 4">Bacterial flagellum basal body</location>
    </subcellularLocation>
</comment>
<keyword evidence="9" id="KW-1185">Reference proteome</keyword>
<dbReference type="EMBL" id="LNYC01000051">
    <property type="protein sequence ID" value="KTC99014.1"/>
    <property type="molecule type" value="Genomic_DNA"/>
</dbReference>
<evidence type="ECO:0000259" key="5">
    <source>
        <dbReference type="Pfam" id="PF00460"/>
    </source>
</evidence>
<keyword evidence="3 4" id="KW-0975">Bacterial flagellum</keyword>
<dbReference type="SUPFAM" id="SSF117143">
    <property type="entry name" value="Flagellar hook protein flgE"/>
    <property type="match status" value="1"/>
</dbReference>
<dbReference type="InterPro" id="IPR010930">
    <property type="entry name" value="Flg_bb/hook_C_dom"/>
</dbReference>
<dbReference type="OrthoDB" id="8578401at2"/>
<protein>
    <submittedName>
        <fullName evidence="8">Flagellar basal body rod protein FlgF</fullName>
    </submittedName>
</protein>
<dbReference type="GO" id="GO:0071978">
    <property type="term" value="P:bacterial-type flagellum-dependent swarming motility"/>
    <property type="evidence" value="ECO:0007669"/>
    <property type="project" value="TreeGrafter"/>
</dbReference>
<evidence type="ECO:0000256" key="2">
    <source>
        <dbReference type="ARBA" id="ARBA00009677"/>
    </source>
</evidence>
<accession>A0A0W0TU07</accession>
<reference evidence="8 9" key="1">
    <citation type="submission" date="2015-11" db="EMBL/GenBank/DDBJ databases">
        <title>Genomic analysis of 38 Legionella species identifies large and diverse effector repertoires.</title>
        <authorList>
            <person name="Burstein D."/>
            <person name="Amaro F."/>
            <person name="Zusman T."/>
            <person name="Lifshitz Z."/>
            <person name="Cohen O."/>
            <person name="Gilbert J.A."/>
            <person name="Pupko T."/>
            <person name="Shuman H.A."/>
            <person name="Segal G."/>
        </authorList>
    </citation>
    <scope>NUCLEOTIDE SEQUENCE [LARGE SCALE GENOMIC DNA]</scope>
    <source>
        <strain evidence="8 9">ATCC 49504</strain>
    </source>
</reference>
<dbReference type="InterPro" id="IPR001444">
    <property type="entry name" value="Flag_bb_rod_N"/>
</dbReference>
<keyword evidence="8" id="KW-0969">Cilium</keyword>
<organism evidence="8 9">
    <name type="scientific">Legionella geestiana</name>
    <dbReference type="NCBI Taxonomy" id="45065"/>
    <lineage>
        <taxon>Bacteria</taxon>
        <taxon>Pseudomonadati</taxon>
        <taxon>Pseudomonadota</taxon>
        <taxon>Gammaproteobacteria</taxon>
        <taxon>Legionellales</taxon>
        <taxon>Legionellaceae</taxon>
        <taxon>Legionella</taxon>
    </lineage>
</organism>
<gene>
    <name evidence="8" type="primary">flgF_2</name>
    <name evidence="8" type="ORF">Lgee_1280</name>
</gene>
<dbReference type="Pfam" id="PF06429">
    <property type="entry name" value="Flg_bbr_C"/>
    <property type="match status" value="1"/>
</dbReference>